<evidence type="ECO:0000256" key="1">
    <source>
        <dbReference type="ARBA" id="ARBA00000707"/>
    </source>
</evidence>
<dbReference type="GO" id="GO:0005737">
    <property type="term" value="C:cytoplasm"/>
    <property type="evidence" value="ECO:0007669"/>
    <property type="project" value="TreeGrafter"/>
</dbReference>
<organism evidence="10 11">
    <name type="scientific">Parastrongyloides trichosuri</name>
    <name type="common">Possum-specific nematode worm</name>
    <dbReference type="NCBI Taxonomy" id="131310"/>
    <lineage>
        <taxon>Eukaryota</taxon>
        <taxon>Metazoa</taxon>
        <taxon>Ecdysozoa</taxon>
        <taxon>Nematoda</taxon>
        <taxon>Chromadorea</taxon>
        <taxon>Rhabditida</taxon>
        <taxon>Tylenchina</taxon>
        <taxon>Panagrolaimomorpha</taxon>
        <taxon>Strongyloidoidea</taxon>
        <taxon>Strongyloididae</taxon>
        <taxon>Parastrongyloides</taxon>
    </lineage>
</organism>
<dbReference type="STRING" id="131310.A0A0N4ZSP4"/>
<feature type="domain" description="UCH catalytic" evidence="9">
    <location>
        <begin position="9"/>
        <end position="229"/>
    </location>
</feature>
<comment type="similarity">
    <text evidence="2 7 8">Belongs to the peptidase C12 family.</text>
</comment>
<evidence type="ECO:0000256" key="4">
    <source>
        <dbReference type="ARBA" id="ARBA00022786"/>
    </source>
</evidence>
<dbReference type="GO" id="GO:0016579">
    <property type="term" value="P:protein deubiquitination"/>
    <property type="evidence" value="ECO:0007669"/>
    <property type="project" value="TreeGrafter"/>
</dbReference>
<dbReference type="GO" id="GO:0004843">
    <property type="term" value="F:cysteine-type deubiquitinase activity"/>
    <property type="evidence" value="ECO:0007669"/>
    <property type="project" value="UniProtKB-UniRule"/>
</dbReference>
<keyword evidence="3 7" id="KW-0645">Protease</keyword>
<proteinExistence type="inferred from homology"/>
<dbReference type="Gene3D" id="3.40.532.10">
    <property type="entry name" value="Peptidase C12, ubiquitin carboxyl-terminal hydrolase"/>
    <property type="match status" value="1"/>
</dbReference>
<keyword evidence="5 7" id="KW-0378">Hydrolase</keyword>
<evidence type="ECO:0000256" key="5">
    <source>
        <dbReference type="ARBA" id="ARBA00022801"/>
    </source>
</evidence>
<dbReference type="Pfam" id="PF01088">
    <property type="entry name" value="Peptidase_C12"/>
    <property type="match status" value="1"/>
</dbReference>
<feature type="active site" description="Proton donor" evidence="7">
    <location>
        <position position="170"/>
    </location>
</feature>
<reference evidence="11" key="1">
    <citation type="submission" date="2017-02" db="UniProtKB">
        <authorList>
            <consortium name="WormBaseParasite"/>
        </authorList>
    </citation>
    <scope>IDENTIFICATION</scope>
</reference>
<name>A0A0N4ZSP4_PARTI</name>
<evidence type="ECO:0000313" key="11">
    <source>
        <dbReference type="WBParaSite" id="PTRK_0001152600.1"/>
    </source>
</evidence>
<keyword evidence="6 7" id="KW-0788">Thiol protease</keyword>
<evidence type="ECO:0000256" key="3">
    <source>
        <dbReference type="ARBA" id="ARBA00022670"/>
    </source>
</evidence>
<feature type="site" description="Transition state stabilizer" evidence="7">
    <location>
        <position position="93"/>
    </location>
</feature>
<dbReference type="WBParaSite" id="PTRK_0001152600.1">
    <property type="protein sequence ID" value="PTRK_0001152600.1"/>
    <property type="gene ID" value="PTRK_0001152600"/>
</dbReference>
<evidence type="ECO:0000259" key="9">
    <source>
        <dbReference type="PROSITE" id="PS52048"/>
    </source>
</evidence>
<accession>A0A0N4ZSP4</accession>
<dbReference type="SUPFAM" id="SSF54001">
    <property type="entry name" value="Cysteine proteinases"/>
    <property type="match status" value="1"/>
</dbReference>
<sequence length="231" mass="26246">MAHNQKDGAWLPLESNPENINSFLKKIGISNSYVTDVFGFDESSIEFIPRPHLAVIACLPDYETWRKIMSEPYDKLASEGKNSYPDDIFFMHQKISNACGTFALFHALANSPIVDRGTGSFKQWLEKAKKLPMEERSTSLFNESSISSAHHECAREGETSIPDEEKVDHHFISYVNINGDLYEFDSSQSFPRKCKETSDENFLLDVGNELKPIMERLSNISFSAMALINEY</sequence>
<feature type="active site" description="Nucleophile" evidence="7">
    <location>
        <position position="99"/>
    </location>
</feature>
<evidence type="ECO:0000313" key="10">
    <source>
        <dbReference type="Proteomes" id="UP000038045"/>
    </source>
</evidence>
<dbReference type="InterPro" id="IPR036959">
    <property type="entry name" value="Peptidase_C12_UCH_sf"/>
</dbReference>
<keyword evidence="4 7" id="KW-0833">Ubl conjugation pathway</keyword>
<dbReference type="PANTHER" id="PTHR10589">
    <property type="entry name" value="UBIQUITIN CARBOXYL-TERMINAL HYDROLASE"/>
    <property type="match status" value="1"/>
</dbReference>
<dbReference type="InterPro" id="IPR001578">
    <property type="entry name" value="Peptidase_C12_UCH"/>
</dbReference>
<dbReference type="GO" id="GO:0006511">
    <property type="term" value="P:ubiquitin-dependent protein catabolic process"/>
    <property type="evidence" value="ECO:0007669"/>
    <property type="project" value="UniProtKB-UniRule"/>
</dbReference>
<dbReference type="Proteomes" id="UP000038045">
    <property type="component" value="Unplaced"/>
</dbReference>
<evidence type="ECO:0000256" key="2">
    <source>
        <dbReference type="ARBA" id="ARBA00009326"/>
    </source>
</evidence>
<dbReference type="PANTHER" id="PTHR10589:SF17">
    <property type="entry name" value="UBIQUITIN CARBOXYL-TERMINAL HYDROLASE"/>
    <property type="match status" value="1"/>
</dbReference>
<comment type="catalytic activity">
    <reaction evidence="1 7 8">
        <text>Thiol-dependent hydrolysis of ester, thioester, amide, peptide and isopeptide bonds formed by the C-terminal Gly of ubiquitin (a 76-residue protein attached to proteins as an intracellular targeting signal).</text>
        <dbReference type="EC" id="3.4.19.12"/>
    </reaction>
</comment>
<dbReference type="PRINTS" id="PR00707">
    <property type="entry name" value="UBCTHYDRLASE"/>
</dbReference>
<evidence type="ECO:0000256" key="7">
    <source>
        <dbReference type="PROSITE-ProRule" id="PRU01393"/>
    </source>
</evidence>
<dbReference type="EC" id="3.4.19.12" evidence="8"/>
<protein>
    <recommendedName>
        <fullName evidence="8">Ubiquitin carboxyl-terminal hydrolase</fullName>
        <ecNumber evidence="8">3.4.19.12</ecNumber>
    </recommendedName>
</protein>
<keyword evidence="10" id="KW-1185">Reference proteome</keyword>
<evidence type="ECO:0000256" key="6">
    <source>
        <dbReference type="ARBA" id="ARBA00022807"/>
    </source>
</evidence>
<feature type="site" description="Important for enzyme activity" evidence="7">
    <location>
        <position position="185"/>
    </location>
</feature>
<dbReference type="CDD" id="cd09616">
    <property type="entry name" value="Peptidase_C12_UCH_L1_L3"/>
    <property type="match status" value="1"/>
</dbReference>
<dbReference type="InterPro" id="IPR038765">
    <property type="entry name" value="Papain-like_cys_pep_sf"/>
</dbReference>
<dbReference type="AlphaFoldDB" id="A0A0N4ZSP4"/>
<evidence type="ECO:0000256" key="8">
    <source>
        <dbReference type="RuleBase" id="RU361215"/>
    </source>
</evidence>
<dbReference type="PROSITE" id="PS52048">
    <property type="entry name" value="UCH_DOMAIN"/>
    <property type="match status" value="1"/>
</dbReference>